<evidence type="ECO:0000256" key="1">
    <source>
        <dbReference type="SAM" id="Phobius"/>
    </source>
</evidence>
<dbReference type="RefSeq" id="WP_259867108.1">
    <property type="nucleotide sequence ID" value="NZ_JAMQJZ010000017.1"/>
</dbReference>
<protein>
    <submittedName>
        <fullName evidence="3">DUF4179 domain-containing protein</fullName>
    </submittedName>
</protein>
<sequence>MSDIEKKLQAEKDRLNQTTAPPELEHRLRTVLEDKKRTRKKKPLLWKTLIAAILLFGLISYNYNGLAYYGKKILGFDEVNSETLNQLNEAGYGQIIDKELELSNGTILTLNGVISDENRMIVYYTLSNPNGNIAEAYNDLWASKITGFLTSSQFESGSAEINESETELKGMMDFEAPSPFAKKLTMHFDEKTANGQYVEKEISFAFDPNQALRTSIKQPINQSMQVDGGTITFKSIIASPTMTVIKGSMNVDHLDRVRSPFSETYLFANGTPIADLGSGISTNITGTKFELEFDALPSHLDSLELHVDKFVGYHKLDKAVMFTPEEEVEADIGSKKLTIKHLKHTDRGSELTIVTDEDVMLDEVSMGNESRRVELITTIGQTYEEADGEMRKKRTLLFDETKEADRLYIGGMHYMKAYNETINIPIK</sequence>
<keyword evidence="1" id="KW-0812">Transmembrane</keyword>
<evidence type="ECO:0000313" key="4">
    <source>
        <dbReference type="Proteomes" id="UP001145072"/>
    </source>
</evidence>
<evidence type="ECO:0000259" key="2">
    <source>
        <dbReference type="Pfam" id="PF13786"/>
    </source>
</evidence>
<gene>
    <name evidence="3" type="ORF">NC661_17595</name>
</gene>
<keyword evidence="4" id="KW-1185">Reference proteome</keyword>
<dbReference type="InterPro" id="IPR025436">
    <property type="entry name" value="DUF4179"/>
</dbReference>
<accession>A0A9X3WM19</accession>
<dbReference type="Gene3D" id="2.60.40.1630">
    <property type="entry name" value="bacillus anthracis domain"/>
    <property type="match status" value="1"/>
</dbReference>
<organism evidence="3 4">
    <name type="scientific">Aquibacillus koreensis</name>
    <dbReference type="NCBI Taxonomy" id="279446"/>
    <lineage>
        <taxon>Bacteria</taxon>
        <taxon>Bacillati</taxon>
        <taxon>Bacillota</taxon>
        <taxon>Bacilli</taxon>
        <taxon>Bacillales</taxon>
        <taxon>Bacillaceae</taxon>
        <taxon>Aquibacillus</taxon>
    </lineage>
</organism>
<evidence type="ECO:0000313" key="3">
    <source>
        <dbReference type="EMBL" id="MDC3422165.1"/>
    </source>
</evidence>
<name>A0A9X3WM19_9BACI</name>
<feature type="transmembrane region" description="Helical" evidence="1">
    <location>
        <begin position="44"/>
        <end position="63"/>
    </location>
</feature>
<dbReference type="EMBL" id="JAMQJZ010000017">
    <property type="protein sequence ID" value="MDC3422165.1"/>
    <property type="molecule type" value="Genomic_DNA"/>
</dbReference>
<dbReference type="AlphaFoldDB" id="A0A9X3WM19"/>
<comment type="caution">
    <text evidence="3">The sequence shown here is derived from an EMBL/GenBank/DDBJ whole genome shotgun (WGS) entry which is preliminary data.</text>
</comment>
<reference evidence="3" key="1">
    <citation type="submission" date="2022-06" db="EMBL/GenBank/DDBJ databases">
        <title>Aquibacillus sp. a new bacterium isolated from soil saline samples.</title>
        <authorList>
            <person name="Galisteo C."/>
            <person name="De La Haba R."/>
            <person name="Sanchez-Porro C."/>
            <person name="Ventosa A."/>
        </authorList>
    </citation>
    <scope>NUCLEOTIDE SEQUENCE</scope>
    <source>
        <strain evidence="3">JCM 12387</strain>
    </source>
</reference>
<dbReference type="Pfam" id="PF13786">
    <property type="entry name" value="DUF4179"/>
    <property type="match status" value="1"/>
</dbReference>
<proteinExistence type="predicted"/>
<feature type="domain" description="DUF4179" evidence="2">
    <location>
        <begin position="40"/>
        <end position="127"/>
    </location>
</feature>
<dbReference type="Proteomes" id="UP001145072">
    <property type="component" value="Unassembled WGS sequence"/>
</dbReference>
<keyword evidence="1" id="KW-1133">Transmembrane helix</keyword>
<keyword evidence="1" id="KW-0472">Membrane</keyword>